<keyword evidence="2" id="KW-1185">Reference proteome</keyword>
<evidence type="ECO:0000313" key="2">
    <source>
        <dbReference type="Proteomes" id="UP001139366"/>
    </source>
</evidence>
<evidence type="ECO:0000313" key="1">
    <source>
        <dbReference type="EMBL" id="MBZ4036702.1"/>
    </source>
</evidence>
<dbReference type="RefSeq" id="WP_223708827.1">
    <property type="nucleotide sequence ID" value="NZ_JAINUY010000006.1"/>
</dbReference>
<proteinExistence type="predicted"/>
<name>A0A9X1HE60_9FLAO</name>
<protein>
    <recommendedName>
        <fullName evidence="3">RES domain-containing protein</fullName>
    </recommendedName>
</protein>
<gene>
    <name evidence="1" type="ORF">K6T82_18170</name>
</gene>
<evidence type="ECO:0008006" key="3">
    <source>
        <dbReference type="Google" id="ProtNLM"/>
    </source>
</evidence>
<dbReference type="EMBL" id="JAINUY010000006">
    <property type="protein sequence ID" value="MBZ4036702.1"/>
    <property type="molecule type" value="Genomic_DNA"/>
</dbReference>
<accession>A0A9X1HE60</accession>
<sequence length="340" mass="39008">MTAVASFAKDTAECGGAAPVKINFHTNKRYTTKSHMDKYEAFEKLKEYAKDLSSVSYEQVYDLLKNGIQYIPIPLAKVRKHAHIDRVRPNKGGALYEHIDHLGYIKDKEVIDKYLTSFGRANCPHQVMFYGALETSLIDKQRLTAIAETSDIFRENKDCPEGKYYTVSRWETQEEFLIVEVVFSEFALNNNPDIRRSFDKQKEMLKSHGLEEKELIFHLDFLKFISEEFSKKVTSQEDYKISAAYTNIALLHPEVNGISYPSVQTEYFGVNIVLTPEAVDKYLVPKICSTQIVYRNGLKTLIVNGENYCDAIDVTTNIFWKEHDKSILTDKGEVAKHLNS</sequence>
<comment type="caution">
    <text evidence="1">The sequence shown here is derived from an EMBL/GenBank/DDBJ whole genome shotgun (WGS) entry which is preliminary data.</text>
</comment>
<dbReference type="AlphaFoldDB" id="A0A9X1HE60"/>
<reference evidence="1 2" key="1">
    <citation type="journal article" date="2023" name="Antonie Van Leeuwenhoek">
        <title>Flavobacterium potami sp. nov., a multi-metal resistance genes harbouring bacterium isolated from shallow river silt.</title>
        <authorList>
            <person name="Li S."/>
            <person name="Mao S."/>
            <person name="Mu W."/>
            <person name="Guo B."/>
            <person name="Li C."/>
            <person name="Zhu Q."/>
            <person name="Hou X."/>
            <person name="Zhao Y."/>
            <person name="Wei S."/>
            <person name="Liu H."/>
            <person name="Liu A."/>
        </authorList>
    </citation>
    <scope>NUCLEOTIDE SEQUENCE [LARGE SCALE GENOMIC DNA]</scope>
    <source>
        <strain evidence="1 2">17A</strain>
    </source>
</reference>
<dbReference type="Proteomes" id="UP001139366">
    <property type="component" value="Unassembled WGS sequence"/>
</dbReference>
<organism evidence="1 2">
    <name type="scientific">Flavobacterium potami</name>
    <dbReference type="NCBI Taxonomy" id="2872310"/>
    <lineage>
        <taxon>Bacteria</taxon>
        <taxon>Pseudomonadati</taxon>
        <taxon>Bacteroidota</taxon>
        <taxon>Flavobacteriia</taxon>
        <taxon>Flavobacteriales</taxon>
        <taxon>Flavobacteriaceae</taxon>
        <taxon>Flavobacterium</taxon>
    </lineage>
</organism>